<dbReference type="Proteomes" id="UP001500567">
    <property type="component" value="Unassembled WGS sequence"/>
</dbReference>
<keyword evidence="2" id="KW-1185">Reference proteome</keyword>
<evidence type="ECO:0000313" key="2">
    <source>
        <dbReference type="Proteomes" id="UP001500567"/>
    </source>
</evidence>
<evidence type="ECO:0000313" key="1">
    <source>
        <dbReference type="EMBL" id="GAA3998790.1"/>
    </source>
</evidence>
<protein>
    <submittedName>
        <fullName evidence="1">Uncharacterized protein</fullName>
    </submittedName>
</protein>
<accession>A0ABP7RLG5</accession>
<organism evidence="1 2">
    <name type="scientific">Hymenobacter fastidiosus</name>
    <dbReference type="NCBI Taxonomy" id="486264"/>
    <lineage>
        <taxon>Bacteria</taxon>
        <taxon>Pseudomonadati</taxon>
        <taxon>Bacteroidota</taxon>
        <taxon>Cytophagia</taxon>
        <taxon>Cytophagales</taxon>
        <taxon>Hymenobacteraceae</taxon>
        <taxon>Hymenobacter</taxon>
    </lineage>
</organism>
<dbReference type="EMBL" id="BAABDJ010000006">
    <property type="protein sequence ID" value="GAA3998790.1"/>
    <property type="molecule type" value="Genomic_DNA"/>
</dbReference>
<gene>
    <name evidence="1" type="ORF">GCM10022408_07120</name>
</gene>
<comment type="caution">
    <text evidence="1">The sequence shown here is derived from an EMBL/GenBank/DDBJ whole genome shotgun (WGS) entry which is preliminary data.</text>
</comment>
<proteinExistence type="predicted"/>
<name>A0ABP7RLG5_9BACT</name>
<reference evidence="2" key="1">
    <citation type="journal article" date="2019" name="Int. J. Syst. Evol. Microbiol.">
        <title>The Global Catalogue of Microorganisms (GCM) 10K type strain sequencing project: providing services to taxonomists for standard genome sequencing and annotation.</title>
        <authorList>
            <consortium name="The Broad Institute Genomics Platform"/>
            <consortium name="The Broad Institute Genome Sequencing Center for Infectious Disease"/>
            <person name="Wu L."/>
            <person name="Ma J."/>
        </authorList>
    </citation>
    <scope>NUCLEOTIDE SEQUENCE [LARGE SCALE GENOMIC DNA]</scope>
    <source>
        <strain evidence="2">JCM 17224</strain>
    </source>
</reference>
<sequence>MLVLPLPGQAQNRLAAAASRQSVVTSSRGQALTVSGACAVLYAPDAAKISHLKQQYGEANFNTSAGDNHAYVARSRAYLQGKGIRIIETTATQLRFTTTGGAHTVLDLSSPAYSWGLLLFNGRTAPQEANLADPATDVQTVMKK</sequence>